<evidence type="ECO:0000256" key="4">
    <source>
        <dbReference type="ARBA" id="ARBA00022989"/>
    </source>
</evidence>
<feature type="transmembrane region" description="Helical" evidence="6">
    <location>
        <begin position="49"/>
        <end position="67"/>
    </location>
</feature>
<feature type="transmembrane region" description="Helical" evidence="6">
    <location>
        <begin position="105"/>
        <end position="127"/>
    </location>
</feature>
<keyword evidence="5 6" id="KW-0472">Membrane</keyword>
<feature type="transmembrane region" description="Helical" evidence="6">
    <location>
        <begin position="21"/>
        <end position="37"/>
    </location>
</feature>
<dbReference type="PANTHER" id="PTHR30485">
    <property type="entry name" value="NI/FE-HYDROGENASE 1 B-TYPE CYTOCHROME SUBUNIT"/>
    <property type="match status" value="1"/>
</dbReference>
<evidence type="ECO:0000313" key="9">
    <source>
        <dbReference type="Proteomes" id="UP001239909"/>
    </source>
</evidence>
<dbReference type="PANTHER" id="PTHR30485:SF2">
    <property type="entry name" value="BLL0597 PROTEIN"/>
    <property type="match status" value="1"/>
</dbReference>
<comment type="subcellular location">
    <subcellularLocation>
        <location evidence="1">Cell membrane</location>
        <topology evidence="1">Multi-pass membrane protein</topology>
    </subcellularLocation>
</comment>
<dbReference type="RefSeq" id="WP_285672498.1">
    <property type="nucleotide sequence ID" value="NZ_BSYI01000023.1"/>
</dbReference>
<dbReference type="Pfam" id="PF01292">
    <property type="entry name" value="Ni_hydr_CYTB"/>
    <property type="match status" value="1"/>
</dbReference>
<evidence type="ECO:0000256" key="3">
    <source>
        <dbReference type="ARBA" id="ARBA00022692"/>
    </source>
</evidence>
<proteinExistence type="predicted"/>
<feature type="transmembrane region" description="Helical" evidence="6">
    <location>
        <begin position="156"/>
        <end position="175"/>
    </location>
</feature>
<dbReference type="Proteomes" id="UP001239909">
    <property type="component" value="Unassembled WGS sequence"/>
</dbReference>
<reference evidence="8 9" key="1">
    <citation type="submission" date="2023-04" db="EMBL/GenBank/DDBJ databases">
        <title>Marinoamorphus aggregata gen. nov., sp. Nov., isolate from tissue of brittle star Ophioplocus japonicus.</title>
        <authorList>
            <person name="Kawano K."/>
            <person name="Sawayama S."/>
            <person name="Nakagawa S."/>
        </authorList>
    </citation>
    <scope>NUCLEOTIDE SEQUENCE [LARGE SCALE GENOMIC DNA]</scope>
    <source>
        <strain evidence="8 9">NKW23</strain>
    </source>
</reference>
<evidence type="ECO:0000256" key="2">
    <source>
        <dbReference type="ARBA" id="ARBA00022475"/>
    </source>
</evidence>
<keyword evidence="2" id="KW-1003">Cell membrane</keyword>
<comment type="caution">
    <text evidence="8">The sequence shown here is derived from an EMBL/GenBank/DDBJ whole genome shotgun (WGS) entry which is preliminary data.</text>
</comment>
<dbReference type="SUPFAM" id="SSF81342">
    <property type="entry name" value="Transmembrane di-heme cytochromes"/>
    <property type="match status" value="1"/>
</dbReference>
<evidence type="ECO:0000259" key="7">
    <source>
        <dbReference type="Pfam" id="PF01292"/>
    </source>
</evidence>
<dbReference type="EMBL" id="BSYI01000023">
    <property type="protein sequence ID" value="GMG83707.1"/>
    <property type="molecule type" value="Genomic_DNA"/>
</dbReference>
<dbReference type="Gene3D" id="1.20.950.20">
    <property type="entry name" value="Transmembrane di-heme cytochromes, Chain C"/>
    <property type="match status" value="1"/>
</dbReference>
<organism evidence="8 9">
    <name type="scientific">Paralimibaculum aggregatum</name>
    <dbReference type="NCBI Taxonomy" id="3036245"/>
    <lineage>
        <taxon>Bacteria</taxon>
        <taxon>Pseudomonadati</taxon>
        <taxon>Pseudomonadota</taxon>
        <taxon>Alphaproteobacteria</taxon>
        <taxon>Rhodobacterales</taxon>
        <taxon>Paracoccaceae</taxon>
        <taxon>Paralimibaculum</taxon>
    </lineage>
</organism>
<feature type="domain" description="Cytochrome b561 bacterial/Ni-hydrogenase" evidence="7">
    <location>
        <begin position="15"/>
        <end position="190"/>
    </location>
</feature>
<protein>
    <submittedName>
        <fullName evidence="8">Cytochrome b/b6 domain-containing protein</fullName>
    </submittedName>
</protein>
<evidence type="ECO:0000256" key="5">
    <source>
        <dbReference type="ARBA" id="ARBA00023136"/>
    </source>
</evidence>
<gene>
    <name evidence="8" type="ORF">LNKW23_29200</name>
</gene>
<keyword evidence="9" id="KW-1185">Reference proteome</keyword>
<evidence type="ECO:0000256" key="6">
    <source>
        <dbReference type="SAM" id="Phobius"/>
    </source>
</evidence>
<evidence type="ECO:0000256" key="1">
    <source>
        <dbReference type="ARBA" id="ARBA00004651"/>
    </source>
</evidence>
<dbReference type="InterPro" id="IPR051542">
    <property type="entry name" value="Hydrogenase_cytochrome"/>
</dbReference>
<evidence type="ECO:0000313" key="8">
    <source>
        <dbReference type="EMBL" id="GMG83707.1"/>
    </source>
</evidence>
<name>A0ABQ6LPK3_9RHOB</name>
<dbReference type="InterPro" id="IPR016174">
    <property type="entry name" value="Di-haem_cyt_TM"/>
</dbReference>
<dbReference type="InterPro" id="IPR011577">
    <property type="entry name" value="Cyt_b561_bac/Ni-Hgenase"/>
</dbReference>
<keyword evidence="4 6" id="KW-1133">Transmembrane helix</keyword>
<sequence>MNERAGSPVVETRLWDLPTRLFHWALVVLVATSWGLGEFGPDIMTLHFWSGYAICGLLAFRLVWGLVGPRPARFASFLYGPRKVLAYAAGLSRRQPSRWPGHNPLGGWAVAALLLLLVAQVATGLVADPEDFVNVGPFASAVGADLSRTATALHETLSSLILLMVALHVGVILFYRHWKREDLIGPMIHGRKAVDPSAEEALSRSAPPR</sequence>
<keyword evidence="3 6" id="KW-0812">Transmembrane</keyword>
<accession>A0ABQ6LPK3</accession>